<dbReference type="Gene3D" id="3.40.50.970">
    <property type="match status" value="1"/>
</dbReference>
<dbReference type="InterPro" id="IPR002880">
    <property type="entry name" value="Pyrv_Fd/Flavodoxin_OxRdtase_N"/>
</dbReference>
<feature type="domain" description="Pyruvate/ketoisovalerate oxidoreductase catalytic" evidence="2">
    <location>
        <begin position="11"/>
        <end position="163"/>
    </location>
</feature>
<dbReference type="PANTHER" id="PTHR32154">
    <property type="entry name" value="PYRUVATE-FLAVODOXIN OXIDOREDUCTASE-RELATED"/>
    <property type="match status" value="1"/>
</dbReference>
<dbReference type="FunFam" id="3.40.50.970:FF:000022">
    <property type="entry name" value="2-oxoglutarate ferredoxin oxidoreductase alpha subunit"/>
    <property type="match status" value="1"/>
</dbReference>
<dbReference type="SUPFAM" id="SSF52518">
    <property type="entry name" value="Thiamin diphosphate-binding fold (THDP-binding)"/>
    <property type="match status" value="1"/>
</dbReference>
<comment type="caution">
    <text evidence="4">The sequence shown here is derived from an EMBL/GenBank/DDBJ whole genome shotgun (WGS) entry which is preliminary data.</text>
</comment>
<dbReference type="InterPro" id="IPR002869">
    <property type="entry name" value="Pyrv_flavodox_OxRed_cen"/>
</dbReference>
<dbReference type="NCBIfam" id="TIGR03710">
    <property type="entry name" value="OAFO_sf"/>
    <property type="match status" value="1"/>
</dbReference>
<evidence type="ECO:0000259" key="2">
    <source>
        <dbReference type="Pfam" id="PF01558"/>
    </source>
</evidence>
<evidence type="ECO:0000313" key="4">
    <source>
        <dbReference type="EMBL" id="MBR0575332.1"/>
    </source>
</evidence>
<dbReference type="SUPFAM" id="SSF53323">
    <property type="entry name" value="Pyruvate-ferredoxin oxidoreductase, PFOR, domain III"/>
    <property type="match status" value="1"/>
</dbReference>
<evidence type="ECO:0000256" key="1">
    <source>
        <dbReference type="ARBA" id="ARBA00023002"/>
    </source>
</evidence>
<dbReference type="Gene3D" id="3.40.50.920">
    <property type="match status" value="1"/>
</dbReference>
<dbReference type="GO" id="GO:0016903">
    <property type="term" value="F:oxidoreductase activity, acting on the aldehyde or oxo group of donors"/>
    <property type="evidence" value="ECO:0007669"/>
    <property type="project" value="InterPro"/>
</dbReference>
<keyword evidence="5" id="KW-1185">Reference proteome</keyword>
<protein>
    <submittedName>
        <fullName evidence="4">2-oxoacid:acceptor oxidoreductase subunit alpha</fullName>
    </submittedName>
</protein>
<accession>A0A941CMG3</accession>
<dbReference type="InterPro" id="IPR050722">
    <property type="entry name" value="Pyruvate:ferred/Flavod_OxRd"/>
</dbReference>
<dbReference type="Proteomes" id="UP000675379">
    <property type="component" value="Unassembled WGS sequence"/>
</dbReference>
<dbReference type="InterPro" id="IPR019752">
    <property type="entry name" value="Pyrv/ketoisovalerate_OxRed_cat"/>
</dbReference>
<dbReference type="GO" id="GO:0006979">
    <property type="term" value="P:response to oxidative stress"/>
    <property type="evidence" value="ECO:0007669"/>
    <property type="project" value="TreeGrafter"/>
</dbReference>
<name>A0A941CMG3_9CLOT</name>
<feature type="domain" description="Pyruvate flavodoxin/ferredoxin oxidoreductase pyrimidine binding" evidence="3">
    <location>
        <begin position="193"/>
        <end position="431"/>
    </location>
</feature>
<dbReference type="Pfam" id="PF01855">
    <property type="entry name" value="POR_N"/>
    <property type="match status" value="1"/>
</dbReference>
<dbReference type="RefSeq" id="WP_211799857.1">
    <property type="nucleotide sequence ID" value="NZ_JAGSCS010000003.1"/>
</dbReference>
<evidence type="ECO:0000259" key="3">
    <source>
        <dbReference type="Pfam" id="PF01855"/>
    </source>
</evidence>
<dbReference type="CDD" id="cd07034">
    <property type="entry name" value="TPP_PYR_PFOR_IOR-alpha_like"/>
    <property type="match status" value="1"/>
</dbReference>
<dbReference type="InterPro" id="IPR029061">
    <property type="entry name" value="THDP-binding"/>
</dbReference>
<proteinExistence type="predicted"/>
<dbReference type="InterPro" id="IPR009014">
    <property type="entry name" value="Transketo_C/PFOR_II"/>
</dbReference>
<reference evidence="4" key="1">
    <citation type="submission" date="2021-04" db="EMBL/GenBank/DDBJ databases">
        <title>Proteiniclasticum sedimins sp. nov., an obligate anaerobic bacterium isolated from anaerobic sludge.</title>
        <authorList>
            <person name="Liu J."/>
        </authorList>
    </citation>
    <scope>NUCLEOTIDE SEQUENCE</scope>
    <source>
        <strain evidence="4">BAD-10</strain>
    </source>
</reference>
<dbReference type="EMBL" id="JAGSCS010000003">
    <property type="protein sequence ID" value="MBR0575332.1"/>
    <property type="molecule type" value="Genomic_DNA"/>
</dbReference>
<evidence type="ECO:0000313" key="5">
    <source>
        <dbReference type="Proteomes" id="UP000675379"/>
    </source>
</evidence>
<keyword evidence="1" id="KW-0560">Oxidoreductase</keyword>
<gene>
    <name evidence="4" type="ORF">KCG48_03160</name>
</gene>
<dbReference type="SUPFAM" id="SSF52922">
    <property type="entry name" value="TK C-terminal domain-like"/>
    <property type="match status" value="1"/>
</dbReference>
<dbReference type="PANTHER" id="PTHR32154:SF20">
    <property type="entry name" value="2-OXOGLUTARATE OXIDOREDUCTASE SUBUNIT KORA"/>
    <property type="match status" value="1"/>
</dbReference>
<dbReference type="AlphaFoldDB" id="A0A941CMG3"/>
<sequence length="560" mass="61254">MNVNLLIGGAAGQGMETLSSTLSKILQKRGYQLFTLQDYMSRVRGGHNFFQLRFSEDPVLTHRDDLDGIIALNQETVELHLPRLNPGGFIMADEDVQLDDPRLITIPAKRIARDAGNPKVQSSVILGALLQLFGMDAEHLEDWLAAKFPPNVVQQNLQAFQAGHGLLESRYSEPTLKKSPNMLIQANEAIALGALAAGMKFYSAYPMTPSTSIMSYLVRKSKEAQVVVEQAEDEIAAINMAIGASYAGVRAMTGTSGGGFSLMVEAVGLAGIMETPLVIAEIQRPGPATGLPTRTEQSDLKFVINSSHGEFPKMVIALRHPEDAFYQTARAFNLADKYQIPVILLGDQYMADAVRTVAPFDLDRVTIDRHLAGEEVVENGNVYKRYALTDTGISPRIIPGKIPGTMVNVDSDEHDEMGNITEESAVRIQMVHKRARKWELLKEELLEPDLLGSKTPEVLLLGWGSLHSPLSEAVELLNARHPGKFGALVFGDVWPLPEKLLREMAGQAKTILNVEQNSTGQLASLIREVTGIATQGSVLKYDGRPLSATEIEEKILEVLS</sequence>
<dbReference type="InterPro" id="IPR022367">
    <property type="entry name" value="2-oxoacid/accept_OxRdtase_asu"/>
</dbReference>
<organism evidence="4 5">
    <name type="scientific">Proteiniclasticum sediminis</name>
    <dbReference type="NCBI Taxonomy" id="2804028"/>
    <lineage>
        <taxon>Bacteria</taxon>
        <taxon>Bacillati</taxon>
        <taxon>Bacillota</taxon>
        <taxon>Clostridia</taxon>
        <taxon>Eubacteriales</taxon>
        <taxon>Clostridiaceae</taxon>
        <taxon>Proteiniclasticum</taxon>
    </lineage>
</organism>
<dbReference type="Gene3D" id="3.40.920.10">
    <property type="entry name" value="Pyruvate-ferredoxin oxidoreductase, PFOR, domain III"/>
    <property type="match status" value="1"/>
</dbReference>
<dbReference type="Pfam" id="PF01558">
    <property type="entry name" value="POR"/>
    <property type="match status" value="1"/>
</dbReference>